<evidence type="ECO:0000256" key="6">
    <source>
        <dbReference type="ARBA" id="ARBA00022962"/>
    </source>
</evidence>
<dbReference type="Pfam" id="PF13537">
    <property type="entry name" value="GATase_7"/>
    <property type="match status" value="1"/>
</dbReference>
<dbReference type="SUPFAM" id="SSF56235">
    <property type="entry name" value="N-terminal nucleophile aminohydrolases (Ntn hydrolases)"/>
    <property type="match status" value="1"/>
</dbReference>
<keyword evidence="13" id="KW-1185">Reference proteome</keyword>
<feature type="domain" description="Glutamine amidotransferase type-2" evidence="11">
    <location>
        <begin position="15"/>
        <end position="231"/>
    </location>
</feature>
<dbReference type="InterPro" id="IPR017932">
    <property type="entry name" value="GATase_2_dom"/>
</dbReference>
<feature type="active site" description="For GATase activity" evidence="8">
    <location>
        <position position="15"/>
    </location>
</feature>
<keyword evidence="12" id="KW-0436">Ligase</keyword>
<evidence type="ECO:0000256" key="4">
    <source>
        <dbReference type="ARBA" id="ARBA00022741"/>
    </source>
</evidence>
<keyword evidence="5 9" id="KW-0067">ATP-binding</keyword>
<dbReference type="GO" id="GO:0004066">
    <property type="term" value="F:asparagine synthase (glutamine-hydrolyzing) activity"/>
    <property type="evidence" value="ECO:0007669"/>
    <property type="project" value="UniProtKB-EC"/>
</dbReference>
<dbReference type="Pfam" id="PF00733">
    <property type="entry name" value="Asn_synthase"/>
    <property type="match status" value="1"/>
</dbReference>
<evidence type="ECO:0000256" key="1">
    <source>
        <dbReference type="ARBA" id="ARBA00005187"/>
    </source>
</evidence>
<evidence type="ECO:0000256" key="7">
    <source>
        <dbReference type="ARBA" id="ARBA00048741"/>
    </source>
</evidence>
<keyword evidence="8" id="KW-0061">Asparagine biosynthesis</keyword>
<evidence type="ECO:0000259" key="11">
    <source>
        <dbReference type="PROSITE" id="PS51278"/>
    </source>
</evidence>
<evidence type="ECO:0000256" key="8">
    <source>
        <dbReference type="PIRSR" id="PIRSR001589-1"/>
    </source>
</evidence>
<dbReference type="InterPro" id="IPR001962">
    <property type="entry name" value="Asn_synthase"/>
</dbReference>
<dbReference type="InterPro" id="IPR006426">
    <property type="entry name" value="Asn_synth_AEB"/>
</dbReference>
<evidence type="ECO:0000256" key="2">
    <source>
        <dbReference type="ARBA" id="ARBA00005752"/>
    </source>
</evidence>
<dbReference type="NCBIfam" id="TIGR01536">
    <property type="entry name" value="asn_synth_AEB"/>
    <property type="match status" value="1"/>
</dbReference>
<evidence type="ECO:0000256" key="10">
    <source>
        <dbReference type="PIRSR" id="PIRSR001589-3"/>
    </source>
</evidence>
<dbReference type="Gene3D" id="3.40.50.620">
    <property type="entry name" value="HUPs"/>
    <property type="match status" value="2"/>
</dbReference>
<comment type="catalytic activity">
    <reaction evidence="7">
        <text>L-aspartate + L-glutamine + ATP + H2O = L-asparagine + L-glutamate + AMP + diphosphate + H(+)</text>
        <dbReference type="Rhea" id="RHEA:12228"/>
        <dbReference type="ChEBI" id="CHEBI:15377"/>
        <dbReference type="ChEBI" id="CHEBI:15378"/>
        <dbReference type="ChEBI" id="CHEBI:29985"/>
        <dbReference type="ChEBI" id="CHEBI:29991"/>
        <dbReference type="ChEBI" id="CHEBI:30616"/>
        <dbReference type="ChEBI" id="CHEBI:33019"/>
        <dbReference type="ChEBI" id="CHEBI:58048"/>
        <dbReference type="ChEBI" id="CHEBI:58359"/>
        <dbReference type="ChEBI" id="CHEBI:456215"/>
        <dbReference type="EC" id="6.3.5.4"/>
    </reaction>
</comment>
<dbReference type="InterPro" id="IPR033738">
    <property type="entry name" value="AsnB_N"/>
</dbReference>
<organism evidence="12 13">
    <name type="scientific">Methylohalomonas lacus</name>
    <dbReference type="NCBI Taxonomy" id="398773"/>
    <lineage>
        <taxon>Bacteria</taxon>
        <taxon>Pseudomonadati</taxon>
        <taxon>Pseudomonadota</taxon>
        <taxon>Gammaproteobacteria</taxon>
        <taxon>Methylohalomonadales</taxon>
        <taxon>Methylohalomonadaceae</taxon>
        <taxon>Methylohalomonas</taxon>
    </lineage>
</organism>
<dbReference type="PROSITE" id="PS51278">
    <property type="entry name" value="GATASE_TYPE_2"/>
    <property type="match status" value="1"/>
</dbReference>
<dbReference type="GO" id="GO:0006529">
    <property type="term" value="P:asparagine biosynthetic process"/>
    <property type="evidence" value="ECO:0007669"/>
    <property type="project" value="UniProtKB-KW"/>
</dbReference>
<dbReference type="GO" id="GO:0005524">
    <property type="term" value="F:ATP binding"/>
    <property type="evidence" value="ECO:0007669"/>
    <property type="project" value="UniProtKB-KW"/>
</dbReference>
<reference evidence="12" key="1">
    <citation type="submission" date="2022-08" db="EMBL/GenBank/DDBJ databases">
        <title>Genomic Encyclopedia of Type Strains, Phase III (KMG-III): the genomes of soil and plant-associated and newly described type strains.</title>
        <authorList>
            <person name="Whitman W."/>
        </authorList>
    </citation>
    <scope>NUCLEOTIDE SEQUENCE</scope>
    <source>
        <strain evidence="12">HMT 1</strain>
    </source>
</reference>
<dbReference type="InterPro" id="IPR029055">
    <property type="entry name" value="Ntn_hydrolases_N"/>
</dbReference>
<evidence type="ECO:0000313" key="12">
    <source>
        <dbReference type="EMBL" id="MCS3904331.1"/>
    </source>
</evidence>
<dbReference type="InterPro" id="IPR051786">
    <property type="entry name" value="ASN_synthetase/amidase"/>
</dbReference>
<evidence type="ECO:0000256" key="3">
    <source>
        <dbReference type="ARBA" id="ARBA00012737"/>
    </source>
</evidence>
<feature type="site" description="Important for beta-aspartyl-AMP intermediate formation" evidence="10">
    <location>
        <position position="389"/>
    </location>
</feature>
<accession>A0AAE3L2D5</accession>
<comment type="pathway">
    <text evidence="1">Amino-acid biosynthesis; L-asparagine biosynthesis; L-asparagine from L-aspartate (L-Gln route): step 1/1.</text>
</comment>
<gene>
    <name evidence="12" type="ORF">J2T55_002367</name>
</gene>
<feature type="binding site" evidence="9">
    <location>
        <begin position="387"/>
        <end position="388"/>
    </location>
    <ligand>
        <name>ATP</name>
        <dbReference type="ChEBI" id="CHEBI:30616"/>
    </ligand>
</feature>
<keyword evidence="6 8" id="KW-0315">Glutamine amidotransferase</keyword>
<dbReference type="SUPFAM" id="SSF52402">
    <property type="entry name" value="Adenine nucleotide alpha hydrolases-like"/>
    <property type="match status" value="1"/>
</dbReference>
<sequence>MNGLPCLPAVGDSMCGLTGFFSRKIQPESTVMDELQRMSSTLRHRGPDYEGAWSDPQRGIALAHRRLAIQDLSPLGHQPMFSRCGRFVIVFNGEIYNFLDLKMELQAKGETFQGHSDTEVMLAAFTHWGVPDSLERFDGMFSFALWDRHTQKLYLARDRIGEKPLYYGWQGNTFLFGSELKALRRHRAWRNEINRDALTLLLRHNYIPAPHSIFTDIHKLSPGTFLILDAGSAHIEIRTYWSYRKVCEDGIADPLTGSPEEMAEALESRLRATIKRQMIADVPVGAFLSGGIDSSTVVALMQSIHASPVKTFTIGFSEGDYNEASQAKAVSEHLKTDHTELYVSPEQALEVVPQLPQIYDEPFADSSQIPTYLLAKLAGEKVTVALSGDGGDELFCGYSRYFSLQRHMETMQRYPRPLHRAGARLLKRIPKSLLDPVAGSALRLFTQRSHHHAGERLRDRADDWLHASLREAYQRKISYWREAGIVHGGREPDYVLNDTAPALVNGSILQNLQYLDMLSYLPDDILAKVDRAAMANSLETRIPLLSREIIELAARIPDRVNTLHADGKWPLRRILSKYVPEELTERPKQGFAVPVREWLRGPLQRWADDLLDPARLKHEGYFDADQVQEKWRRHTRRTEDASFKLWGILMFETWLESWQQN</sequence>
<dbReference type="EC" id="6.3.5.4" evidence="3"/>
<evidence type="ECO:0000256" key="5">
    <source>
        <dbReference type="ARBA" id="ARBA00022840"/>
    </source>
</evidence>
<feature type="binding site" evidence="9">
    <location>
        <position position="117"/>
    </location>
    <ligand>
        <name>L-glutamine</name>
        <dbReference type="ChEBI" id="CHEBI:58359"/>
    </ligand>
</feature>
<dbReference type="PIRSF" id="PIRSF001589">
    <property type="entry name" value="Asn_synthetase_glu-h"/>
    <property type="match status" value="1"/>
</dbReference>
<dbReference type="InterPro" id="IPR014729">
    <property type="entry name" value="Rossmann-like_a/b/a_fold"/>
</dbReference>
<name>A0AAE3L2D5_9GAMM</name>
<dbReference type="Gene3D" id="3.60.20.10">
    <property type="entry name" value="Glutamine Phosphoribosylpyrophosphate, subunit 1, domain 1"/>
    <property type="match status" value="1"/>
</dbReference>
<dbReference type="AlphaFoldDB" id="A0AAE3L2D5"/>
<protein>
    <recommendedName>
        <fullName evidence="3">asparagine synthase (glutamine-hydrolyzing)</fullName>
        <ecNumber evidence="3">6.3.5.4</ecNumber>
    </recommendedName>
</protein>
<keyword evidence="8" id="KW-0028">Amino-acid biosynthesis</keyword>
<proteinExistence type="inferred from homology"/>
<evidence type="ECO:0000256" key="9">
    <source>
        <dbReference type="PIRSR" id="PIRSR001589-2"/>
    </source>
</evidence>
<dbReference type="GO" id="GO:0005829">
    <property type="term" value="C:cytosol"/>
    <property type="evidence" value="ECO:0007669"/>
    <property type="project" value="TreeGrafter"/>
</dbReference>
<dbReference type="CDD" id="cd01991">
    <property type="entry name" value="Asn_synthase_B_C"/>
    <property type="match status" value="1"/>
</dbReference>
<keyword evidence="4 9" id="KW-0547">Nucleotide-binding</keyword>
<dbReference type="PANTHER" id="PTHR43284:SF1">
    <property type="entry name" value="ASPARAGINE SYNTHETASE"/>
    <property type="match status" value="1"/>
</dbReference>
<dbReference type="PANTHER" id="PTHR43284">
    <property type="entry name" value="ASPARAGINE SYNTHETASE (GLUTAMINE-HYDROLYZING)"/>
    <property type="match status" value="1"/>
</dbReference>
<dbReference type="Proteomes" id="UP001204445">
    <property type="component" value="Unassembled WGS sequence"/>
</dbReference>
<comment type="caution">
    <text evidence="12">The sequence shown here is derived from an EMBL/GenBank/DDBJ whole genome shotgun (WGS) entry which is preliminary data.</text>
</comment>
<dbReference type="CDD" id="cd00712">
    <property type="entry name" value="AsnB"/>
    <property type="match status" value="1"/>
</dbReference>
<dbReference type="EMBL" id="JANUCT010000020">
    <property type="protein sequence ID" value="MCS3904331.1"/>
    <property type="molecule type" value="Genomic_DNA"/>
</dbReference>
<comment type="similarity">
    <text evidence="2">Belongs to the asparagine synthetase family.</text>
</comment>
<feature type="binding site" evidence="9">
    <location>
        <position position="314"/>
    </location>
    <ligand>
        <name>ATP</name>
        <dbReference type="ChEBI" id="CHEBI:30616"/>
    </ligand>
</feature>
<evidence type="ECO:0000313" key="13">
    <source>
        <dbReference type="Proteomes" id="UP001204445"/>
    </source>
</evidence>